<dbReference type="Proteomes" id="UP001451303">
    <property type="component" value="Unassembled WGS sequence"/>
</dbReference>
<reference evidence="2 3" key="1">
    <citation type="submission" date="2023-09" db="EMBL/GenBank/DDBJ databases">
        <title>Multi-omics analysis of a traditional fermented food reveals byproduct-associated fungal strains for waste-to-food upcycling.</title>
        <authorList>
            <consortium name="Lawrence Berkeley National Laboratory"/>
            <person name="Rekdal V.M."/>
            <person name="Villalobos-Escobedo J.M."/>
            <person name="Rodriguez-Valeron N."/>
            <person name="Garcia M.O."/>
            <person name="Vasquez D.P."/>
            <person name="Damayanti I."/>
            <person name="Sorensen P.M."/>
            <person name="Baidoo E.E."/>
            <person name="De Carvalho A.C."/>
            <person name="Riley R."/>
            <person name="Lipzen A."/>
            <person name="He G."/>
            <person name="Yan M."/>
            <person name="Haridas S."/>
            <person name="Daum C."/>
            <person name="Yoshinaga Y."/>
            <person name="Ng V."/>
            <person name="Grigoriev I.V."/>
            <person name="Munk R."/>
            <person name="Nuraida L."/>
            <person name="Wijaya C.H."/>
            <person name="Morales P.-C."/>
            <person name="Keasling J.D."/>
        </authorList>
    </citation>
    <scope>NUCLEOTIDE SEQUENCE [LARGE SCALE GENOMIC DNA]</scope>
    <source>
        <strain evidence="2 3">FGSC 2613</strain>
    </source>
</reference>
<accession>A0ABR3DGI3</accession>
<name>A0ABR3DGI3_NEUIN</name>
<evidence type="ECO:0000313" key="3">
    <source>
        <dbReference type="Proteomes" id="UP001451303"/>
    </source>
</evidence>
<protein>
    <recommendedName>
        <fullName evidence="4">Questionable protein</fullName>
    </recommendedName>
</protein>
<dbReference type="EMBL" id="JAVLET010000003">
    <property type="protein sequence ID" value="KAL0471795.1"/>
    <property type="molecule type" value="Genomic_DNA"/>
</dbReference>
<evidence type="ECO:0008006" key="4">
    <source>
        <dbReference type="Google" id="ProtNLM"/>
    </source>
</evidence>
<evidence type="ECO:0000313" key="2">
    <source>
        <dbReference type="EMBL" id="KAL0471795.1"/>
    </source>
</evidence>
<evidence type="ECO:0000256" key="1">
    <source>
        <dbReference type="SAM" id="MobiDB-lite"/>
    </source>
</evidence>
<keyword evidence="3" id="KW-1185">Reference proteome</keyword>
<sequence length="87" mass="9631">MPSVKNGFFSTGSISPGPKQTGGRNRQREGRGVSLCLGGHSLLSGSYGISLWRHLVIRVDAIEAEVVLKWDEATRYCYMTVWYILLG</sequence>
<organism evidence="2 3">
    <name type="scientific">Neurospora intermedia</name>
    <dbReference type="NCBI Taxonomy" id="5142"/>
    <lineage>
        <taxon>Eukaryota</taxon>
        <taxon>Fungi</taxon>
        <taxon>Dikarya</taxon>
        <taxon>Ascomycota</taxon>
        <taxon>Pezizomycotina</taxon>
        <taxon>Sordariomycetes</taxon>
        <taxon>Sordariomycetidae</taxon>
        <taxon>Sordariales</taxon>
        <taxon>Sordariaceae</taxon>
        <taxon>Neurospora</taxon>
    </lineage>
</organism>
<feature type="region of interest" description="Disordered" evidence="1">
    <location>
        <begin position="1"/>
        <end position="31"/>
    </location>
</feature>
<proteinExistence type="predicted"/>
<comment type="caution">
    <text evidence="2">The sequence shown here is derived from an EMBL/GenBank/DDBJ whole genome shotgun (WGS) entry which is preliminary data.</text>
</comment>
<gene>
    <name evidence="2" type="ORF">QR685DRAFT_520130</name>
</gene>